<feature type="transmembrane region" description="Helical" evidence="9">
    <location>
        <begin position="147"/>
        <end position="165"/>
    </location>
</feature>
<dbReference type="Pfam" id="PF04479">
    <property type="entry name" value="RTA1"/>
    <property type="match status" value="1"/>
</dbReference>
<evidence type="ECO:0000256" key="1">
    <source>
        <dbReference type="ARBA" id="ARBA00004651"/>
    </source>
</evidence>
<dbReference type="GO" id="GO:0000324">
    <property type="term" value="C:fungal-type vacuole"/>
    <property type="evidence" value="ECO:0007669"/>
    <property type="project" value="TreeGrafter"/>
</dbReference>
<dbReference type="GO" id="GO:0005886">
    <property type="term" value="C:plasma membrane"/>
    <property type="evidence" value="ECO:0007669"/>
    <property type="project" value="UniProtKB-SubCell"/>
</dbReference>
<keyword evidence="4 9" id="KW-1133">Transmembrane helix</keyword>
<evidence type="ECO:0000256" key="8">
    <source>
        <dbReference type="ARBA" id="ARBA00041117"/>
    </source>
</evidence>
<feature type="transmembrane region" description="Helical" evidence="9">
    <location>
        <begin position="223"/>
        <end position="247"/>
    </location>
</feature>
<evidence type="ECO:0000256" key="3">
    <source>
        <dbReference type="ARBA" id="ARBA00022692"/>
    </source>
</evidence>
<keyword evidence="12" id="KW-1185">Reference proteome</keyword>
<organism evidence="11 12">
    <name type="scientific">Nadsonia fulvescens var. elongata DSM 6958</name>
    <dbReference type="NCBI Taxonomy" id="857566"/>
    <lineage>
        <taxon>Eukaryota</taxon>
        <taxon>Fungi</taxon>
        <taxon>Dikarya</taxon>
        <taxon>Ascomycota</taxon>
        <taxon>Saccharomycotina</taxon>
        <taxon>Dipodascomycetes</taxon>
        <taxon>Dipodascales</taxon>
        <taxon>Dipodascales incertae sedis</taxon>
        <taxon>Nadsonia</taxon>
    </lineage>
</organism>
<evidence type="ECO:0000256" key="6">
    <source>
        <dbReference type="ARBA" id="ARBA00023136"/>
    </source>
</evidence>
<evidence type="ECO:0000256" key="7">
    <source>
        <dbReference type="ARBA" id="ARBA00037472"/>
    </source>
</evidence>
<keyword evidence="5" id="KW-0445">Lipid transport</keyword>
<comment type="function">
    <text evidence="7">Catalyzes the ATP-dependent translocation of sphingoid long-chain bases (LCBs) from the cytoplasmic site toward the extracytoplasmic side of the membrane (flip-flop). Involved in the establishment of the functional lipid asymmetry of the plasma membrane. Regulates intracellular levels of LCBs, sphingolipid precursors that are growth inhibitory at increased levels.</text>
</comment>
<dbReference type="GO" id="GO:0006869">
    <property type="term" value="P:lipid transport"/>
    <property type="evidence" value="ECO:0007669"/>
    <property type="project" value="UniProtKB-KW"/>
</dbReference>
<dbReference type="PANTHER" id="PTHR31465:SF9">
    <property type="entry name" value="SPHINGOID LONG-CHAIN BASE TRANSPORTER RSB1"/>
    <property type="match status" value="1"/>
</dbReference>
<evidence type="ECO:0000256" key="9">
    <source>
        <dbReference type="SAM" id="Phobius"/>
    </source>
</evidence>
<evidence type="ECO:0000256" key="4">
    <source>
        <dbReference type="ARBA" id="ARBA00022989"/>
    </source>
</evidence>
<evidence type="ECO:0000313" key="11">
    <source>
        <dbReference type="EMBL" id="ODQ65831.1"/>
    </source>
</evidence>
<dbReference type="AlphaFoldDB" id="A0A1E3PK67"/>
<accession>A0A1E3PK67</accession>
<keyword evidence="3 9" id="KW-0812">Transmembrane</keyword>
<evidence type="ECO:0000256" key="2">
    <source>
        <dbReference type="ARBA" id="ARBA00009969"/>
    </source>
</evidence>
<proteinExistence type="inferred from homology"/>
<sequence>MILPFGLCKRGALLSSLALLLLVAGVRPETVTAVPTTTGISPAEVTAWLTSVVAAVETGAKFDGIPTDIPLSMLPSRIPVNALPSSIIEQFNLESFQNQTIPTRYLSEEGQNPYGYVPNFGLNLAALICFAIIWLIQTALGAWYQQWWFGISWFIGCGLETGGYISRVVSHDDVTAINPFLVQIICLTLGPAFMMGGVYYIFGKLVIIWGEQYSKLKPMWYSILFIICDVISIVLQAIGGGMAAVAVQNRKDTKPGTHIMVGGLAFQVASMCVFIFLISDTLWKVYRAKKQNPDKENIFNPQYANIRQSKFFKPLIIAIICSIIAVFTRCVYRVVELAEGWSGYLISHEGYFLVLDALMMIIGGGFLSVIHPGYVLKRYKIRIRNRKNEEEFEDKNQNFEGASFN</sequence>
<dbReference type="PANTHER" id="PTHR31465">
    <property type="entry name" value="PROTEIN RTA1-RELATED"/>
    <property type="match status" value="1"/>
</dbReference>
<dbReference type="InterPro" id="IPR007568">
    <property type="entry name" value="RTA1"/>
</dbReference>
<feature type="chain" id="PRO_5009133868" description="Sphingoid long-chain base transporter RSB1" evidence="10">
    <location>
        <begin position="29"/>
        <end position="405"/>
    </location>
</feature>
<feature type="transmembrane region" description="Helical" evidence="9">
    <location>
        <begin position="350"/>
        <end position="376"/>
    </location>
</feature>
<keyword evidence="5" id="KW-0813">Transport</keyword>
<evidence type="ECO:0000256" key="10">
    <source>
        <dbReference type="SAM" id="SignalP"/>
    </source>
</evidence>
<reference evidence="11 12" key="1">
    <citation type="journal article" date="2016" name="Proc. Natl. Acad. Sci. U.S.A.">
        <title>Comparative genomics of biotechnologically important yeasts.</title>
        <authorList>
            <person name="Riley R."/>
            <person name="Haridas S."/>
            <person name="Wolfe K.H."/>
            <person name="Lopes M.R."/>
            <person name="Hittinger C.T."/>
            <person name="Goeker M."/>
            <person name="Salamov A.A."/>
            <person name="Wisecaver J.H."/>
            <person name="Long T.M."/>
            <person name="Calvey C.H."/>
            <person name="Aerts A.L."/>
            <person name="Barry K.W."/>
            <person name="Choi C."/>
            <person name="Clum A."/>
            <person name="Coughlan A.Y."/>
            <person name="Deshpande S."/>
            <person name="Douglass A.P."/>
            <person name="Hanson S.J."/>
            <person name="Klenk H.-P."/>
            <person name="LaButti K.M."/>
            <person name="Lapidus A."/>
            <person name="Lindquist E.A."/>
            <person name="Lipzen A.M."/>
            <person name="Meier-Kolthoff J.P."/>
            <person name="Ohm R.A."/>
            <person name="Otillar R.P."/>
            <person name="Pangilinan J.L."/>
            <person name="Peng Y."/>
            <person name="Rokas A."/>
            <person name="Rosa C.A."/>
            <person name="Scheuner C."/>
            <person name="Sibirny A.A."/>
            <person name="Slot J.C."/>
            <person name="Stielow J.B."/>
            <person name="Sun H."/>
            <person name="Kurtzman C.P."/>
            <person name="Blackwell M."/>
            <person name="Grigoriev I.V."/>
            <person name="Jeffries T.W."/>
        </authorList>
    </citation>
    <scope>NUCLEOTIDE SEQUENCE [LARGE SCALE GENOMIC DNA]</scope>
    <source>
        <strain evidence="11 12">DSM 6958</strain>
    </source>
</reference>
<feature type="transmembrane region" description="Helical" evidence="9">
    <location>
        <begin position="120"/>
        <end position="140"/>
    </location>
</feature>
<feature type="signal peptide" evidence="10">
    <location>
        <begin position="1"/>
        <end position="28"/>
    </location>
</feature>
<feature type="transmembrane region" description="Helical" evidence="9">
    <location>
        <begin position="259"/>
        <end position="283"/>
    </location>
</feature>
<name>A0A1E3PK67_9ASCO</name>
<dbReference type="STRING" id="857566.A0A1E3PK67"/>
<feature type="transmembrane region" description="Helical" evidence="9">
    <location>
        <begin position="180"/>
        <end position="202"/>
    </location>
</feature>
<dbReference type="Proteomes" id="UP000095009">
    <property type="component" value="Unassembled WGS sequence"/>
</dbReference>
<comment type="similarity">
    <text evidence="2">Belongs to the lipid-translocating exporter (LTE) (TC 9.A.26.1) family.</text>
</comment>
<protein>
    <recommendedName>
        <fullName evidence="8">Sphingoid long-chain base transporter RSB1</fullName>
    </recommendedName>
</protein>
<keyword evidence="6 9" id="KW-0472">Membrane</keyword>
<evidence type="ECO:0000256" key="5">
    <source>
        <dbReference type="ARBA" id="ARBA00023055"/>
    </source>
</evidence>
<dbReference type="EMBL" id="KV454409">
    <property type="protein sequence ID" value="ODQ65831.1"/>
    <property type="molecule type" value="Genomic_DNA"/>
</dbReference>
<keyword evidence="10" id="KW-0732">Signal</keyword>
<comment type="subcellular location">
    <subcellularLocation>
        <location evidence="1">Cell membrane</location>
        <topology evidence="1">Multi-pass membrane protein</topology>
    </subcellularLocation>
</comment>
<evidence type="ECO:0000313" key="12">
    <source>
        <dbReference type="Proteomes" id="UP000095009"/>
    </source>
</evidence>
<dbReference type="OrthoDB" id="3358017at2759"/>
<gene>
    <name evidence="11" type="ORF">NADFUDRAFT_46449</name>
</gene>
<feature type="transmembrane region" description="Helical" evidence="9">
    <location>
        <begin position="315"/>
        <end position="335"/>
    </location>
</feature>